<dbReference type="InterPro" id="IPR013822">
    <property type="entry name" value="Signal_recog_particl_SRP54_hlx"/>
</dbReference>
<dbReference type="PROSITE" id="PS00300">
    <property type="entry name" value="SRP54"/>
    <property type="match status" value="1"/>
</dbReference>
<evidence type="ECO:0000256" key="10">
    <source>
        <dbReference type="SAM" id="MobiDB-lite"/>
    </source>
</evidence>
<keyword evidence="5 9" id="KW-0342">GTP-binding</keyword>
<comment type="function">
    <text evidence="9">Involved in targeting and insertion of nascent membrane proteins into the cytoplasmic membrane. Acts as a receptor for the complex formed by the signal recognition particle (SRP) and the ribosome-nascent chain (RNC).</text>
</comment>
<keyword evidence="2 9" id="KW-0963">Cytoplasm</keyword>
<evidence type="ECO:0000256" key="1">
    <source>
        <dbReference type="ARBA" id="ARBA00022475"/>
    </source>
</evidence>
<dbReference type="EC" id="3.6.5.4" evidence="9"/>
<dbReference type="HAMAP" id="MF_00920">
    <property type="entry name" value="FtsY"/>
    <property type="match status" value="1"/>
</dbReference>
<dbReference type="InterPro" id="IPR027417">
    <property type="entry name" value="P-loop_NTPase"/>
</dbReference>
<evidence type="ECO:0000256" key="8">
    <source>
        <dbReference type="ARBA" id="ARBA00048027"/>
    </source>
</evidence>
<name>A0ABY0CYU5_9DELT</name>
<dbReference type="PANTHER" id="PTHR43134:SF1">
    <property type="entry name" value="SIGNAL RECOGNITION PARTICLE RECEPTOR SUBUNIT ALPHA"/>
    <property type="match status" value="1"/>
</dbReference>
<dbReference type="Proteomes" id="UP000282926">
    <property type="component" value="Unassembled WGS sequence"/>
</dbReference>
<protein>
    <recommendedName>
        <fullName evidence="9">Signal recognition particle receptor FtsY</fullName>
        <shortName evidence="9">SRP receptor</shortName>
        <ecNumber evidence="9">3.6.5.4</ecNumber>
    </recommendedName>
</protein>
<dbReference type="CDD" id="cd17874">
    <property type="entry name" value="FtsY"/>
    <property type="match status" value="1"/>
</dbReference>
<accession>A0ABY0CYU5</accession>
<dbReference type="Pfam" id="PF00448">
    <property type="entry name" value="SRP54"/>
    <property type="match status" value="1"/>
</dbReference>
<comment type="similarity">
    <text evidence="9">Belongs to the GTP-binding SRP family. FtsY subfamily.</text>
</comment>
<dbReference type="SUPFAM" id="SSF47364">
    <property type="entry name" value="Domain of the SRP/SRP receptor G-proteins"/>
    <property type="match status" value="1"/>
</dbReference>
<dbReference type="InterPro" id="IPR000897">
    <property type="entry name" value="SRP54_GTPase_dom"/>
</dbReference>
<evidence type="ECO:0000256" key="11">
    <source>
        <dbReference type="SAM" id="Phobius"/>
    </source>
</evidence>
<feature type="compositionally biased region" description="Acidic residues" evidence="10">
    <location>
        <begin position="132"/>
        <end position="142"/>
    </location>
</feature>
<evidence type="ECO:0000313" key="13">
    <source>
        <dbReference type="EMBL" id="RVU48899.1"/>
    </source>
</evidence>
<dbReference type="SMART" id="SM00962">
    <property type="entry name" value="SRP54"/>
    <property type="match status" value="1"/>
</dbReference>
<proteinExistence type="inferred from homology"/>
<evidence type="ECO:0000256" key="3">
    <source>
        <dbReference type="ARBA" id="ARBA00022741"/>
    </source>
</evidence>
<comment type="caution">
    <text evidence="13">The sequence shown here is derived from an EMBL/GenBank/DDBJ whole genome shotgun (WGS) entry which is preliminary data.</text>
</comment>
<evidence type="ECO:0000256" key="6">
    <source>
        <dbReference type="ARBA" id="ARBA00023136"/>
    </source>
</evidence>
<evidence type="ECO:0000256" key="4">
    <source>
        <dbReference type="ARBA" id="ARBA00022801"/>
    </source>
</evidence>
<keyword evidence="7 9" id="KW-0675">Receptor</keyword>
<dbReference type="InterPro" id="IPR003593">
    <property type="entry name" value="AAA+_ATPase"/>
</dbReference>
<keyword evidence="11" id="KW-1133">Transmembrane helix</keyword>
<evidence type="ECO:0000313" key="14">
    <source>
        <dbReference type="Proteomes" id="UP000282926"/>
    </source>
</evidence>
<dbReference type="SMART" id="SM00382">
    <property type="entry name" value="AAA"/>
    <property type="match status" value="1"/>
</dbReference>
<feature type="transmembrane region" description="Helical" evidence="11">
    <location>
        <begin position="32"/>
        <end position="50"/>
    </location>
</feature>
<feature type="binding site" evidence="9">
    <location>
        <begin position="392"/>
        <end position="399"/>
    </location>
    <ligand>
        <name>GTP</name>
        <dbReference type="ChEBI" id="CHEBI:37565"/>
    </ligand>
</feature>
<feature type="binding site" evidence="9">
    <location>
        <begin position="538"/>
        <end position="541"/>
    </location>
    <ligand>
        <name>GTP</name>
        <dbReference type="ChEBI" id="CHEBI:37565"/>
    </ligand>
</feature>
<dbReference type="Pfam" id="PF02881">
    <property type="entry name" value="SRP54_N"/>
    <property type="match status" value="1"/>
</dbReference>
<feature type="compositionally biased region" description="Basic and acidic residues" evidence="10">
    <location>
        <begin position="106"/>
        <end position="130"/>
    </location>
</feature>
<dbReference type="EMBL" id="SADD01000001">
    <property type="protein sequence ID" value="RVU48899.1"/>
    <property type="molecule type" value="Genomic_DNA"/>
</dbReference>
<organism evidence="13 14">
    <name type="scientific">Lujinxingia sediminis</name>
    <dbReference type="NCBI Taxonomy" id="2480984"/>
    <lineage>
        <taxon>Bacteria</taxon>
        <taxon>Deltaproteobacteria</taxon>
        <taxon>Bradymonadales</taxon>
        <taxon>Lujinxingiaceae</taxon>
        <taxon>Lujinxingia</taxon>
    </lineage>
</organism>
<keyword evidence="4 9" id="KW-0378">Hydrolase</keyword>
<dbReference type="SMART" id="SM00963">
    <property type="entry name" value="SRP54_N"/>
    <property type="match status" value="1"/>
</dbReference>
<keyword evidence="14" id="KW-1185">Reference proteome</keyword>
<comment type="subunit">
    <text evidence="9">Part of the signal recognition particle protein translocation system, which is composed of SRP and FtsY.</text>
</comment>
<evidence type="ECO:0000256" key="7">
    <source>
        <dbReference type="ARBA" id="ARBA00023170"/>
    </source>
</evidence>
<feature type="domain" description="SRP54-type proteins GTP-binding" evidence="12">
    <location>
        <begin position="559"/>
        <end position="572"/>
    </location>
</feature>
<dbReference type="PANTHER" id="PTHR43134">
    <property type="entry name" value="SIGNAL RECOGNITION PARTICLE RECEPTOR SUBUNIT ALPHA"/>
    <property type="match status" value="1"/>
</dbReference>
<comment type="catalytic activity">
    <reaction evidence="8 9">
        <text>GTP + H2O = GDP + phosphate + H(+)</text>
        <dbReference type="Rhea" id="RHEA:19669"/>
        <dbReference type="ChEBI" id="CHEBI:15377"/>
        <dbReference type="ChEBI" id="CHEBI:15378"/>
        <dbReference type="ChEBI" id="CHEBI:37565"/>
        <dbReference type="ChEBI" id="CHEBI:43474"/>
        <dbReference type="ChEBI" id="CHEBI:58189"/>
        <dbReference type="EC" id="3.6.5.4"/>
    </reaction>
</comment>
<evidence type="ECO:0000259" key="12">
    <source>
        <dbReference type="PROSITE" id="PS00300"/>
    </source>
</evidence>
<evidence type="ECO:0000256" key="2">
    <source>
        <dbReference type="ARBA" id="ARBA00022490"/>
    </source>
</evidence>
<dbReference type="SUPFAM" id="SSF52540">
    <property type="entry name" value="P-loop containing nucleoside triphosphate hydrolases"/>
    <property type="match status" value="1"/>
</dbReference>
<sequence length="586" mass="62160">MDGRMSETLLSSATTLTLIGQAAEVEAVNWLPIVLVAVVLIAVVALLLFLRKGGEKPGDRPRAEPPERGQAPTADLLEDRDEVDAPVEIHEGMTLAEIKRAKRARVKGEGARRETAAEATERSARDHAETEAPAEEPSDEVSEAPAEASSEEVSEAPAEASSEEVSEAPAEASSEEVSEAPAEAPAEHALKKALTGLPRPKAKSPEREEPEEGAGLGEESSISLPKPRPQAERTKSGAGTLPKPKLPKPAPKPAPAPKAEEVAADLATEVEAPAAKPSELEKPSAPEPASLRDGLQKTRTGFVDRLGKLFSADTIPDDLIDEVEEILFTADIGAKIAQRIIDTVEDELSGDEKRDPAAIWGKIRAYCEEILSKHESAIDFDAHKPFVMLVIGVNGVGKTTTIGKIASKLKREGKSVMLVAGDTFRAAAVEQLDVWAKRTNIPIHRGEDNADPASVIYAGIEKGIAENADVIICDTAGRLHTKVNLLDELGKIGRVTGKALDGAPHETILVLDANTGQNAIQQASMFKEACDISGVVLTKLDGTAKGGVILGICDELDAPVRYIGIGEGVEDLRAFNSSEFVEALFM</sequence>
<keyword evidence="11" id="KW-0812">Transmembrane</keyword>
<dbReference type="Gene3D" id="1.20.120.140">
    <property type="entry name" value="Signal recognition particle SRP54, nucleotide-binding domain"/>
    <property type="match status" value="1"/>
</dbReference>
<feature type="binding site" evidence="9">
    <location>
        <begin position="474"/>
        <end position="478"/>
    </location>
    <ligand>
        <name>GTP</name>
        <dbReference type="ChEBI" id="CHEBI:37565"/>
    </ligand>
</feature>
<reference evidence="13 14" key="1">
    <citation type="submission" date="2019-01" db="EMBL/GenBank/DDBJ databases">
        <title>Lujinxingia litoralis gen. nov., sp. nov. and Lujinxingia sediminis gen. nov., sp. nov., new members in the order Bradymonadales, isolated from coastal sediment.</title>
        <authorList>
            <person name="Li C.-M."/>
        </authorList>
    </citation>
    <scope>NUCLEOTIDE SEQUENCE [LARGE SCALE GENOMIC DNA]</scope>
    <source>
        <strain evidence="13 14">SEH01</strain>
    </source>
</reference>
<keyword evidence="6 9" id="KW-0472">Membrane</keyword>
<feature type="region of interest" description="Disordered" evidence="10">
    <location>
        <begin position="54"/>
        <end position="81"/>
    </location>
</feature>
<dbReference type="InterPro" id="IPR042101">
    <property type="entry name" value="SRP54_N_sf"/>
</dbReference>
<dbReference type="Gene3D" id="3.40.50.300">
    <property type="entry name" value="P-loop containing nucleotide triphosphate hydrolases"/>
    <property type="match status" value="1"/>
</dbReference>
<feature type="compositionally biased region" description="Pro residues" evidence="10">
    <location>
        <begin position="247"/>
        <end position="256"/>
    </location>
</feature>
<dbReference type="NCBIfam" id="TIGR00064">
    <property type="entry name" value="ftsY"/>
    <property type="match status" value="1"/>
</dbReference>
<evidence type="ECO:0000256" key="5">
    <source>
        <dbReference type="ARBA" id="ARBA00023134"/>
    </source>
</evidence>
<keyword evidence="1 9" id="KW-1003">Cell membrane</keyword>
<evidence type="ECO:0000256" key="9">
    <source>
        <dbReference type="HAMAP-Rule" id="MF_00920"/>
    </source>
</evidence>
<feature type="region of interest" description="Disordered" evidence="10">
    <location>
        <begin position="101"/>
        <end position="296"/>
    </location>
</feature>
<keyword evidence="3 9" id="KW-0547">Nucleotide-binding</keyword>
<dbReference type="InterPro" id="IPR004390">
    <property type="entry name" value="SR_rcpt_FtsY"/>
</dbReference>
<comment type="subcellular location">
    <subcellularLocation>
        <location evidence="9">Cell membrane</location>
        <topology evidence="9">Peripheral membrane protein</topology>
        <orientation evidence="9">Cytoplasmic side</orientation>
    </subcellularLocation>
    <subcellularLocation>
        <location evidence="9">Cytoplasm</location>
    </subcellularLocation>
</comment>
<dbReference type="InterPro" id="IPR036225">
    <property type="entry name" value="SRP/SRP_N"/>
</dbReference>
<gene>
    <name evidence="9 13" type="primary">ftsY</name>
    <name evidence="13" type="ORF">EA187_05590</name>
</gene>
<feature type="compositionally biased region" description="Basic and acidic residues" evidence="10">
    <location>
        <begin position="54"/>
        <end position="67"/>
    </location>
</feature>